<keyword evidence="2" id="KW-1185">Reference proteome</keyword>
<sequence>MRNSILLFTILFFACGSKDVASSDESSFKIITIDVNADQKPEVGKIFKKAKIIPLETITESLIVEIDKLIESENEFFIFDKSQASILVFDENGKFLYRINKQGSGPGEYGRVVDILLNPFTDNLELLSPDGEINVYTKKGEYIETVPIPNILSVQNMGIVSENLIALYSIDTRPEGNFVILSRDKGKLIHKSKSNTSIFERNFMQILDNPLIRANDEALFCTPFTNEIYSISADGLTLKRTWDFGIHTPDYSYLNDDTPIEVIEETFGTEVGKSSVSFFNYNENNRFILATLFFERKIKNMLYQKGNDEYFFLDNSTFNKYLYQLQLTESGITGLYKPEKLTSYWNNSKFIKEHNPDLINTEKDDNPIIIKFEFADF</sequence>
<dbReference type="PROSITE" id="PS51257">
    <property type="entry name" value="PROKAR_LIPOPROTEIN"/>
    <property type="match status" value="1"/>
</dbReference>
<evidence type="ECO:0008006" key="3">
    <source>
        <dbReference type="Google" id="ProtNLM"/>
    </source>
</evidence>
<dbReference type="EMBL" id="FOKK01000006">
    <property type="protein sequence ID" value="SFB24928.1"/>
    <property type="molecule type" value="Genomic_DNA"/>
</dbReference>
<accession>A0A1I0ZKK5</accession>
<dbReference type="Proteomes" id="UP000198790">
    <property type="component" value="Unassembled WGS sequence"/>
</dbReference>
<gene>
    <name evidence="1" type="ORF">SAMN04489723_10681</name>
</gene>
<organism evidence="1 2">
    <name type="scientific">Algoriphagus aquimarinus</name>
    <dbReference type="NCBI Taxonomy" id="237018"/>
    <lineage>
        <taxon>Bacteria</taxon>
        <taxon>Pseudomonadati</taxon>
        <taxon>Bacteroidota</taxon>
        <taxon>Cytophagia</taxon>
        <taxon>Cytophagales</taxon>
        <taxon>Cyclobacteriaceae</taxon>
        <taxon>Algoriphagus</taxon>
    </lineage>
</organism>
<dbReference type="STRING" id="237018.SAMN04489723_10681"/>
<evidence type="ECO:0000313" key="1">
    <source>
        <dbReference type="EMBL" id="SFB24928.1"/>
    </source>
</evidence>
<dbReference type="Pfam" id="PF17170">
    <property type="entry name" value="DUF5128"/>
    <property type="match status" value="1"/>
</dbReference>
<dbReference type="RefSeq" id="WP_092896693.1">
    <property type="nucleotide sequence ID" value="NZ_FOKK01000006.1"/>
</dbReference>
<evidence type="ECO:0000313" key="2">
    <source>
        <dbReference type="Proteomes" id="UP000198790"/>
    </source>
</evidence>
<reference evidence="1 2" key="1">
    <citation type="submission" date="2016-10" db="EMBL/GenBank/DDBJ databases">
        <authorList>
            <person name="de Groot N.N."/>
        </authorList>
    </citation>
    <scope>NUCLEOTIDE SEQUENCE [LARGE SCALE GENOMIC DNA]</scope>
    <source>
        <strain evidence="1 2">DSM 23399</strain>
    </source>
</reference>
<proteinExistence type="predicted"/>
<dbReference type="Gene3D" id="2.120.10.30">
    <property type="entry name" value="TolB, C-terminal domain"/>
    <property type="match status" value="1"/>
</dbReference>
<dbReference type="AlphaFoldDB" id="A0A1I0ZKK5"/>
<protein>
    <recommendedName>
        <fullName evidence="3">6-bladed beta-propeller</fullName>
    </recommendedName>
</protein>
<name>A0A1I0ZKK5_9BACT</name>
<dbReference type="OrthoDB" id="1098767at2"/>
<dbReference type="InterPro" id="IPR011042">
    <property type="entry name" value="6-blade_b-propeller_TolB-like"/>
</dbReference>